<feature type="transmembrane region" description="Helical" evidence="1">
    <location>
        <begin position="71"/>
        <end position="96"/>
    </location>
</feature>
<keyword evidence="1" id="KW-0812">Transmembrane</keyword>
<evidence type="ECO:0000313" key="3">
    <source>
        <dbReference type="Proteomes" id="UP000276776"/>
    </source>
</evidence>
<dbReference type="WBParaSite" id="TCLT_0000323301-mRNA-1">
    <property type="protein sequence ID" value="TCLT_0000323301-mRNA-1"/>
    <property type="gene ID" value="TCLT_0000323301"/>
</dbReference>
<reference evidence="2 3" key="2">
    <citation type="submission" date="2018-11" db="EMBL/GenBank/DDBJ databases">
        <authorList>
            <consortium name="Pathogen Informatics"/>
        </authorList>
    </citation>
    <scope>NUCLEOTIDE SEQUENCE [LARGE SCALE GENOMIC DNA]</scope>
</reference>
<keyword evidence="1" id="KW-0472">Membrane</keyword>
<dbReference type="AlphaFoldDB" id="A0A0N5CSM9"/>
<dbReference type="Proteomes" id="UP000276776">
    <property type="component" value="Unassembled WGS sequence"/>
</dbReference>
<reference evidence="4" key="1">
    <citation type="submission" date="2017-02" db="UniProtKB">
        <authorList>
            <consortium name="WormBaseParasite"/>
        </authorList>
    </citation>
    <scope>IDENTIFICATION</scope>
</reference>
<protein>
    <submittedName>
        <fullName evidence="4">G-protein coupled receptors family 1 profile domain-containing protein</fullName>
    </submittedName>
</protein>
<evidence type="ECO:0000313" key="4">
    <source>
        <dbReference type="WBParaSite" id="TCLT_0000323301-mRNA-1"/>
    </source>
</evidence>
<organism evidence="4">
    <name type="scientific">Thelazia callipaeda</name>
    <name type="common">Oriental eyeworm</name>
    <name type="synonym">Parasitic nematode</name>
    <dbReference type="NCBI Taxonomy" id="103827"/>
    <lineage>
        <taxon>Eukaryota</taxon>
        <taxon>Metazoa</taxon>
        <taxon>Ecdysozoa</taxon>
        <taxon>Nematoda</taxon>
        <taxon>Chromadorea</taxon>
        <taxon>Rhabditida</taxon>
        <taxon>Spirurina</taxon>
        <taxon>Spiruromorpha</taxon>
        <taxon>Thelazioidea</taxon>
        <taxon>Thelaziidae</taxon>
        <taxon>Thelazia</taxon>
    </lineage>
</organism>
<feature type="transmembrane region" description="Helical" evidence="1">
    <location>
        <begin position="117"/>
        <end position="139"/>
    </location>
</feature>
<proteinExistence type="predicted"/>
<keyword evidence="3" id="KW-1185">Reference proteome</keyword>
<dbReference type="OrthoDB" id="5872960at2759"/>
<dbReference type="STRING" id="103827.A0A0N5CSM9"/>
<dbReference type="EMBL" id="UYYF01001152">
    <property type="protein sequence ID" value="VDM99596.1"/>
    <property type="molecule type" value="Genomic_DNA"/>
</dbReference>
<evidence type="ECO:0000313" key="2">
    <source>
        <dbReference type="EMBL" id="VDM99596.1"/>
    </source>
</evidence>
<sequence>ILFIFFKLNFDYFYEYLKLNYDINIYTTYNLKISLLSKILLITYDLEIPQCVSIWLALEVVKLLKLQPYNALHLFFICIFPYTVELFCYASMIILMKRFHSDGNNENRRRKRFLRINYFYTNFNQIFSFLITKVLNAFIMLTLNMIFWTPYCVIGILSTFIVFDHSSYDFLNALVVLNAVSNLLL</sequence>
<keyword evidence="1" id="KW-1133">Transmembrane helix</keyword>
<name>A0A0N5CSM9_THECL</name>
<evidence type="ECO:0000256" key="1">
    <source>
        <dbReference type="SAM" id="Phobius"/>
    </source>
</evidence>
<accession>A0A0N5CSM9</accession>
<feature type="transmembrane region" description="Helical" evidence="1">
    <location>
        <begin position="145"/>
        <end position="163"/>
    </location>
</feature>
<gene>
    <name evidence="2" type="ORF">TCLT_LOCUS3230</name>
</gene>
<dbReference type="Gene3D" id="1.20.1070.10">
    <property type="entry name" value="Rhodopsin 7-helix transmembrane proteins"/>
    <property type="match status" value="1"/>
</dbReference>